<protein>
    <submittedName>
        <fullName evidence="1">Uncharacterized protein</fullName>
    </submittedName>
</protein>
<reference evidence="1 2" key="1">
    <citation type="submission" date="2013-10" db="EMBL/GenBank/DDBJ databases">
        <title>Salinisphaera japonica YTM-1 Genome Sequencing.</title>
        <authorList>
            <person name="Lai Q."/>
            <person name="Li C."/>
            <person name="Shao Z."/>
        </authorList>
    </citation>
    <scope>NUCLEOTIDE SEQUENCE [LARGE SCALE GENOMIC DNA]</scope>
    <source>
        <strain evidence="1 2">YTM-1</strain>
    </source>
</reference>
<comment type="caution">
    <text evidence="1">The sequence shown here is derived from an EMBL/GenBank/DDBJ whole genome shotgun (WGS) entry which is preliminary data.</text>
</comment>
<evidence type="ECO:0000313" key="1">
    <source>
        <dbReference type="EMBL" id="ROO30129.1"/>
    </source>
</evidence>
<gene>
    <name evidence="1" type="ORF">SAJA_05280</name>
</gene>
<keyword evidence="2" id="KW-1185">Reference proteome</keyword>
<proteinExistence type="predicted"/>
<dbReference type="AlphaFoldDB" id="A0A423PX14"/>
<evidence type="ECO:0000313" key="2">
    <source>
        <dbReference type="Proteomes" id="UP000285310"/>
    </source>
</evidence>
<name>A0A423PX14_9GAMM</name>
<accession>A0A423PX14</accession>
<organism evidence="1 2">
    <name type="scientific">Salinisphaera japonica YTM-1</name>
    <dbReference type="NCBI Taxonomy" id="1209778"/>
    <lineage>
        <taxon>Bacteria</taxon>
        <taxon>Pseudomonadati</taxon>
        <taxon>Pseudomonadota</taxon>
        <taxon>Gammaproteobacteria</taxon>
        <taxon>Salinisphaerales</taxon>
        <taxon>Salinisphaeraceae</taxon>
        <taxon>Salinisphaera</taxon>
    </lineage>
</organism>
<sequence length="32" mass="3891">MPRIIFICINRRPSADCLLLYYPRVFASIYER</sequence>
<dbReference type="InParanoid" id="A0A423PX14"/>
<dbReference type="Proteomes" id="UP000285310">
    <property type="component" value="Unassembled WGS sequence"/>
</dbReference>
<dbReference type="EMBL" id="AYKG01000012">
    <property type="protein sequence ID" value="ROO30129.1"/>
    <property type="molecule type" value="Genomic_DNA"/>
</dbReference>